<dbReference type="OrthoDB" id="10458136at2759"/>
<dbReference type="OMA" id="REVNMMI"/>
<name>A0A7I5E9C8_HAECO</name>
<sequence length="177" mass="20136">MLCEFYDTSPTTISPFYKKVIIDVNRGVRQGNTIPPKLSSAALEKIMRHLDWDGLGVKVDNRYLHPIRFADDSACGKSMRLNLRKTMFMRNSSVADVPLTMSETNISMCFSYVYLGREVNMMIDVAPGLRRRKNAAWGALKNIEEHSEYPAPHLPIRQCYPSCFDVRLQDLDSTKAG</sequence>
<proteinExistence type="predicted"/>
<dbReference type="Proteomes" id="UP000025227">
    <property type="component" value="Unplaced"/>
</dbReference>
<organism evidence="1 2">
    <name type="scientific">Haemonchus contortus</name>
    <name type="common">Barber pole worm</name>
    <dbReference type="NCBI Taxonomy" id="6289"/>
    <lineage>
        <taxon>Eukaryota</taxon>
        <taxon>Metazoa</taxon>
        <taxon>Ecdysozoa</taxon>
        <taxon>Nematoda</taxon>
        <taxon>Chromadorea</taxon>
        <taxon>Rhabditida</taxon>
        <taxon>Rhabditina</taxon>
        <taxon>Rhabditomorpha</taxon>
        <taxon>Strongyloidea</taxon>
        <taxon>Trichostrongylidae</taxon>
        <taxon>Haemonchus</taxon>
    </lineage>
</organism>
<dbReference type="AlphaFoldDB" id="A0A7I5E9C8"/>
<dbReference type="WBParaSite" id="HCON_00083210-00001">
    <property type="protein sequence ID" value="HCON_00083210-00001"/>
    <property type="gene ID" value="HCON_00083210"/>
</dbReference>
<protein>
    <submittedName>
        <fullName evidence="2">Reverse transcriptase domain-containing protein</fullName>
    </submittedName>
</protein>
<accession>A0A7I5E9C8</accession>
<reference evidence="2" key="1">
    <citation type="submission" date="2020-12" db="UniProtKB">
        <authorList>
            <consortium name="WormBaseParasite"/>
        </authorList>
    </citation>
    <scope>IDENTIFICATION</scope>
    <source>
        <strain evidence="2">MHco3</strain>
    </source>
</reference>
<evidence type="ECO:0000313" key="2">
    <source>
        <dbReference type="WBParaSite" id="HCON_00083210-00001"/>
    </source>
</evidence>
<keyword evidence="1" id="KW-1185">Reference proteome</keyword>
<evidence type="ECO:0000313" key="1">
    <source>
        <dbReference type="Proteomes" id="UP000025227"/>
    </source>
</evidence>